<gene>
    <name evidence="6" type="ORF">CCMP2556_LOCUS30648</name>
</gene>
<accession>A0ABP0NFS8</accession>
<evidence type="ECO:0000313" key="6">
    <source>
        <dbReference type="EMBL" id="CAK9062333.1"/>
    </source>
</evidence>
<dbReference type="InterPro" id="IPR002048">
    <property type="entry name" value="EF_hand_dom"/>
</dbReference>
<dbReference type="EMBL" id="CAXAMN010021695">
    <property type="protein sequence ID" value="CAK9062333.1"/>
    <property type="molecule type" value="Genomic_DNA"/>
</dbReference>
<dbReference type="Pfam" id="PF00149">
    <property type="entry name" value="Metallophos"/>
    <property type="match status" value="1"/>
</dbReference>
<feature type="transmembrane region" description="Helical" evidence="4">
    <location>
        <begin position="118"/>
        <end position="137"/>
    </location>
</feature>
<comment type="caution">
    <text evidence="6">The sequence shown here is derived from an EMBL/GenBank/DDBJ whole genome shotgun (WGS) entry which is preliminary data.</text>
</comment>
<sequence length="624" mass="69143">MTLLMRRWVKSVICAASSNRLSVKHFLGKEEHQVPLKRDSSRLWPAGADGADGEEDREHLEAWCRRFAEECEASAAGSDLEDSEAFLHPTHSNRLLVINSEGEAKILRSCADQWRAKAIGAGVGTMTVVVLVAWLLLRGSTGGSDILTFNEVSHGSHEQEMQGRIQASEAMKQRESWESIYRYMHPTRTVDSTNNASDWSTPLTTATTPTTTPTTPTTTPTTPTTTKGPTARPSVTPPVASYANNYVSNNPLRIPVYPQRSQNYFIIIGDWGKAGGPGTCQFAVAGKLKSFVENQKKAGKNLLFIASVGDNFYWTGVTPEAWHEDWEVPYGPNDPNSPLFQIPWLAIYGNHDFGEHDPYAFCPHVFPNTFVGSQAYSGSQLNKERNPKRPDSTRSFWMPDYNYHYEIPEANVEVIALDTNAKIDPNQIAGNAKARGLADALCGGRDVSQNFLEALAKAGEALVLERAKLSTATTILMIQHYPGWCPRALFENVGASGQHFLAYEAVTATTAEIEELMREADANRDGQIDYEEFCNWLMITNRGVMHRKVQESLSTSADVVRASFRAWDANGNGLISQAEVQKVLREACGLTQKECEILASVMDTDDDGQIDYDEFVAFLYPPER</sequence>
<proteinExistence type="predicted"/>
<name>A0ABP0NFS8_9DINO</name>
<keyword evidence="4" id="KW-1133">Transmembrane helix</keyword>
<dbReference type="Gene3D" id="3.60.21.10">
    <property type="match status" value="1"/>
</dbReference>
<keyword evidence="1" id="KW-0677">Repeat</keyword>
<reference evidence="6 7" key="1">
    <citation type="submission" date="2024-02" db="EMBL/GenBank/DDBJ databases">
        <authorList>
            <person name="Chen Y."/>
            <person name="Shah S."/>
            <person name="Dougan E. K."/>
            <person name="Thang M."/>
            <person name="Chan C."/>
        </authorList>
    </citation>
    <scope>NUCLEOTIDE SEQUENCE [LARGE SCALE GENOMIC DNA]</scope>
</reference>
<dbReference type="PROSITE" id="PS50222">
    <property type="entry name" value="EF_HAND_2"/>
    <property type="match status" value="2"/>
</dbReference>
<evidence type="ECO:0000256" key="1">
    <source>
        <dbReference type="ARBA" id="ARBA00022737"/>
    </source>
</evidence>
<dbReference type="PANTHER" id="PTHR23050">
    <property type="entry name" value="CALCIUM BINDING PROTEIN"/>
    <property type="match status" value="1"/>
</dbReference>
<keyword evidence="2" id="KW-0106">Calcium</keyword>
<dbReference type="Gene3D" id="1.10.238.10">
    <property type="entry name" value="EF-hand"/>
    <property type="match status" value="1"/>
</dbReference>
<dbReference type="InterPro" id="IPR050145">
    <property type="entry name" value="Centrin_CML-like"/>
</dbReference>
<feature type="domain" description="EF-hand" evidence="5">
    <location>
        <begin position="508"/>
        <end position="543"/>
    </location>
</feature>
<dbReference type="InterPro" id="IPR029052">
    <property type="entry name" value="Metallo-depent_PP-like"/>
</dbReference>
<keyword evidence="4" id="KW-0472">Membrane</keyword>
<feature type="compositionally biased region" description="Low complexity" evidence="3">
    <location>
        <begin position="201"/>
        <end position="230"/>
    </location>
</feature>
<dbReference type="InterPro" id="IPR018247">
    <property type="entry name" value="EF_Hand_1_Ca_BS"/>
</dbReference>
<dbReference type="Pfam" id="PF00036">
    <property type="entry name" value="EF-hand_1"/>
    <property type="match status" value="1"/>
</dbReference>
<protein>
    <recommendedName>
        <fullName evidence="5">EF-hand domain-containing protein</fullName>
    </recommendedName>
</protein>
<evidence type="ECO:0000256" key="2">
    <source>
        <dbReference type="ARBA" id="ARBA00022837"/>
    </source>
</evidence>
<feature type="domain" description="EF-hand" evidence="5">
    <location>
        <begin position="555"/>
        <end position="590"/>
    </location>
</feature>
<dbReference type="SUPFAM" id="SSF56300">
    <property type="entry name" value="Metallo-dependent phosphatases"/>
    <property type="match status" value="1"/>
</dbReference>
<dbReference type="InterPro" id="IPR011992">
    <property type="entry name" value="EF-hand-dom_pair"/>
</dbReference>
<keyword evidence="4" id="KW-0812">Transmembrane</keyword>
<dbReference type="CDD" id="cd00051">
    <property type="entry name" value="EFh"/>
    <property type="match status" value="2"/>
</dbReference>
<dbReference type="PROSITE" id="PS00018">
    <property type="entry name" value="EF_HAND_1"/>
    <property type="match status" value="3"/>
</dbReference>
<dbReference type="Proteomes" id="UP001642484">
    <property type="component" value="Unassembled WGS sequence"/>
</dbReference>
<dbReference type="SMART" id="SM00054">
    <property type="entry name" value="EFh"/>
    <property type="match status" value="3"/>
</dbReference>
<evidence type="ECO:0000256" key="4">
    <source>
        <dbReference type="SAM" id="Phobius"/>
    </source>
</evidence>
<dbReference type="Pfam" id="PF13499">
    <property type="entry name" value="EF-hand_7"/>
    <property type="match status" value="1"/>
</dbReference>
<keyword evidence="7" id="KW-1185">Reference proteome</keyword>
<feature type="region of interest" description="Disordered" evidence="3">
    <location>
        <begin position="192"/>
        <end position="235"/>
    </location>
</feature>
<dbReference type="SUPFAM" id="SSF47473">
    <property type="entry name" value="EF-hand"/>
    <property type="match status" value="1"/>
</dbReference>
<evidence type="ECO:0000313" key="7">
    <source>
        <dbReference type="Proteomes" id="UP001642484"/>
    </source>
</evidence>
<organism evidence="6 7">
    <name type="scientific">Durusdinium trenchii</name>
    <dbReference type="NCBI Taxonomy" id="1381693"/>
    <lineage>
        <taxon>Eukaryota</taxon>
        <taxon>Sar</taxon>
        <taxon>Alveolata</taxon>
        <taxon>Dinophyceae</taxon>
        <taxon>Suessiales</taxon>
        <taxon>Symbiodiniaceae</taxon>
        <taxon>Durusdinium</taxon>
    </lineage>
</organism>
<evidence type="ECO:0000256" key="3">
    <source>
        <dbReference type="SAM" id="MobiDB-lite"/>
    </source>
</evidence>
<evidence type="ECO:0000259" key="5">
    <source>
        <dbReference type="PROSITE" id="PS50222"/>
    </source>
</evidence>
<dbReference type="InterPro" id="IPR004843">
    <property type="entry name" value="Calcineurin-like_PHP"/>
</dbReference>